<dbReference type="AlphaFoldDB" id="A0AAV1NXZ2"/>
<evidence type="ECO:0000256" key="1">
    <source>
        <dbReference type="SAM" id="Coils"/>
    </source>
</evidence>
<evidence type="ECO:0000313" key="4">
    <source>
        <dbReference type="EMBL" id="CAK6963317.1"/>
    </source>
</evidence>
<dbReference type="GO" id="GO:0005667">
    <property type="term" value="C:transcription regulator complex"/>
    <property type="evidence" value="ECO:0007669"/>
    <property type="project" value="TreeGrafter"/>
</dbReference>
<dbReference type="InterPro" id="IPR056565">
    <property type="entry name" value="Fn3_ATF7IP"/>
</dbReference>
<feature type="domain" description="Activating transcription factor 7-interacting protein Fn3" evidence="3">
    <location>
        <begin position="392"/>
        <end position="494"/>
    </location>
</feature>
<dbReference type="EMBL" id="CAWUFR010000064">
    <property type="protein sequence ID" value="CAK6963317.1"/>
    <property type="molecule type" value="Genomic_DNA"/>
</dbReference>
<evidence type="ECO:0000313" key="5">
    <source>
        <dbReference type="Proteomes" id="UP001314229"/>
    </source>
</evidence>
<organism evidence="4 5">
    <name type="scientific">Scomber scombrus</name>
    <name type="common">Atlantic mackerel</name>
    <name type="synonym">Scomber vernalis</name>
    <dbReference type="NCBI Taxonomy" id="13677"/>
    <lineage>
        <taxon>Eukaryota</taxon>
        <taxon>Metazoa</taxon>
        <taxon>Chordata</taxon>
        <taxon>Craniata</taxon>
        <taxon>Vertebrata</taxon>
        <taxon>Euteleostomi</taxon>
        <taxon>Actinopterygii</taxon>
        <taxon>Neopterygii</taxon>
        <taxon>Teleostei</taxon>
        <taxon>Neoteleostei</taxon>
        <taxon>Acanthomorphata</taxon>
        <taxon>Pelagiaria</taxon>
        <taxon>Scombriformes</taxon>
        <taxon>Scombridae</taxon>
        <taxon>Scomber</taxon>
    </lineage>
</organism>
<evidence type="ECO:0000259" key="3">
    <source>
        <dbReference type="Pfam" id="PF16794"/>
    </source>
</evidence>
<dbReference type="Pfam" id="PF16794">
    <property type="entry name" value="fn3_4"/>
    <property type="match status" value="1"/>
</dbReference>
<dbReference type="GO" id="GO:0005634">
    <property type="term" value="C:nucleus"/>
    <property type="evidence" value="ECO:0007669"/>
    <property type="project" value="TreeGrafter"/>
</dbReference>
<keyword evidence="1" id="KW-0175">Coiled coil</keyword>
<gene>
    <name evidence="4" type="ORF">FSCOSCO3_A029623</name>
</gene>
<dbReference type="Proteomes" id="UP001314229">
    <property type="component" value="Unassembled WGS sequence"/>
</dbReference>
<dbReference type="GO" id="GO:0003712">
    <property type="term" value="F:transcription coregulator activity"/>
    <property type="evidence" value="ECO:0007669"/>
    <property type="project" value="TreeGrafter"/>
</dbReference>
<accession>A0AAV1NXZ2</accession>
<dbReference type="InterPro" id="IPR026085">
    <property type="entry name" value="ATF7-int"/>
</dbReference>
<feature type="region of interest" description="Disordered" evidence="2">
    <location>
        <begin position="1"/>
        <end position="24"/>
    </location>
</feature>
<feature type="region of interest" description="Disordered" evidence="2">
    <location>
        <begin position="349"/>
        <end position="372"/>
    </location>
</feature>
<dbReference type="GO" id="GO:0006355">
    <property type="term" value="P:regulation of DNA-templated transcription"/>
    <property type="evidence" value="ECO:0007669"/>
    <property type="project" value="TreeGrafter"/>
</dbReference>
<evidence type="ECO:0000256" key="2">
    <source>
        <dbReference type="SAM" id="MobiDB-lite"/>
    </source>
</evidence>
<reference evidence="4 5" key="1">
    <citation type="submission" date="2024-01" db="EMBL/GenBank/DDBJ databases">
        <authorList>
            <person name="Alioto T."/>
            <person name="Alioto T."/>
            <person name="Gomez Garrido J."/>
        </authorList>
    </citation>
    <scope>NUCLEOTIDE SEQUENCE [LARGE SCALE GENOMIC DNA]</scope>
</reference>
<dbReference type="PANTHER" id="PTHR23210:SF26">
    <property type="entry name" value="ACTIVATING TRANSCRIPTION FACTOR 7-INTERACTING PROTEIN 1"/>
    <property type="match status" value="1"/>
</dbReference>
<protein>
    <submittedName>
        <fullName evidence="4">Uncharacterized protein LOC128379220</fullName>
    </submittedName>
</protein>
<proteinExistence type="predicted"/>
<sequence length="499" mass="56617">MARERAKNYAKRRKSKDSPRKLANKLRARVNIGEAFEKWRELKTEQGLKSDSEVALCLLDVMKRLPTNSTLSGASNKKIKISQSEVQTLIEQEVRSAVEKNDTKLQNLAEAIQRLNGEFDYETAMKKLEARVKMVTKRAEAILANITKTQKKTPLASHDNVDVRRTYSEDETMEAVSHIDKKSTDCIDMSRDVLQMMETTKGALKKMRADKDALTSAIADLSDELPLPLPPHASSEFTGRHRRIKKEPDDFKEFNQLKEPKSVRVKQECFSHDDSYSFKQTGLKQSPLPSHVTVTIERTHSEDETMETMSHIGTDCADMNKDVFQENENKFEEFMKLKEPKCEGLKQECVSPGDGNCSQHTDSEQEEDEVSYPPLPTPTFPSVMSIEAASYNMPKRLLVHLALIKQPAGLSVLWNVEEEDLSDPPMDSYSIYITMEKVKGCGIFTNWKTLDEVRASPLPMYAWIPKYKPGYKMCVAVVGKDKFGRYGPYSKVVTAVIPE</sequence>
<name>A0AAV1NXZ2_SCOSC</name>
<keyword evidence="5" id="KW-1185">Reference proteome</keyword>
<feature type="coiled-coil region" evidence="1">
    <location>
        <begin position="98"/>
        <end position="145"/>
    </location>
</feature>
<dbReference type="PANTHER" id="PTHR23210">
    <property type="entry name" value="ACTIVATING TRANSCRIPTION FACTOR 7 INTERACTING PROTEIN"/>
    <property type="match status" value="1"/>
</dbReference>
<comment type="caution">
    <text evidence="4">The sequence shown here is derived from an EMBL/GenBank/DDBJ whole genome shotgun (WGS) entry which is preliminary data.</text>
</comment>